<evidence type="ECO:0000313" key="7">
    <source>
        <dbReference type="Proteomes" id="UP001355298"/>
    </source>
</evidence>
<feature type="domain" description="Histidine kinase" evidence="5">
    <location>
        <begin position="180"/>
        <end position="392"/>
    </location>
</feature>
<feature type="coiled-coil region" evidence="4">
    <location>
        <begin position="157"/>
        <end position="184"/>
    </location>
</feature>
<evidence type="ECO:0000256" key="3">
    <source>
        <dbReference type="ARBA" id="ARBA00022553"/>
    </source>
</evidence>
<dbReference type="Proteomes" id="UP001355298">
    <property type="component" value="Unassembled WGS sequence"/>
</dbReference>
<evidence type="ECO:0000313" key="6">
    <source>
        <dbReference type="EMBL" id="MEC4266950.1"/>
    </source>
</evidence>
<dbReference type="Gene3D" id="3.30.565.10">
    <property type="entry name" value="Histidine kinase-like ATPase, C-terminal domain"/>
    <property type="match status" value="1"/>
</dbReference>
<dbReference type="PANTHER" id="PTHR43102">
    <property type="entry name" value="SLR1143 PROTEIN"/>
    <property type="match status" value="1"/>
</dbReference>
<dbReference type="GO" id="GO:0016301">
    <property type="term" value="F:kinase activity"/>
    <property type="evidence" value="ECO:0007669"/>
    <property type="project" value="UniProtKB-KW"/>
</dbReference>
<keyword evidence="4" id="KW-0175">Coiled coil</keyword>
<keyword evidence="6" id="KW-0418">Kinase</keyword>
<dbReference type="PANTHER" id="PTHR43102:SF2">
    <property type="entry name" value="GAF DOMAIN-CONTAINING PROTEIN"/>
    <property type="match status" value="1"/>
</dbReference>
<dbReference type="SMART" id="SM00387">
    <property type="entry name" value="HATPase_c"/>
    <property type="match status" value="1"/>
</dbReference>
<protein>
    <recommendedName>
        <fullName evidence="2">histidine kinase</fullName>
        <ecNumber evidence="2">2.7.13.3</ecNumber>
    </recommendedName>
</protein>
<reference evidence="6 7" key="1">
    <citation type="submission" date="2024-01" db="EMBL/GenBank/DDBJ databases">
        <title>The strains designed SYSU M86414 and SYSU M84420 isolated from the marine sediment in San Sha City (Hainan Province, China).</title>
        <authorList>
            <person name="Guo D."/>
        </authorList>
    </citation>
    <scope>NUCLEOTIDE SEQUENCE [LARGE SCALE GENOMIC DNA]</scope>
    <source>
        <strain evidence="6 7">SYSU M84420</strain>
    </source>
</reference>
<dbReference type="Gene3D" id="3.30.450.40">
    <property type="match status" value="1"/>
</dbReference>
<dbReference type="Gene3D" id="1.10.287.130">
    <property type="match status" value="1"/>
</dbReference>
<accession>A0ABU6IUY7</accession>
<dbReference type="CDD" id="cd00082">
    <property type="entry name" value="HisKA"/>
    <property type="match status" value="1"/>
</dbReference>
<dbReference type="SUPFAM" id="SSF55874">
    <property type="entry name" value="ATPase domain of HSP90 chaperone/DNA topoisomerase II/histidine kinase"/>
    <property type="match status" value="1"/>
</dbReference>
<dbReference type="SUPFAM" id="SSF55781">
    <property type="entry name" value="GAF domain-like"/>
    <property type="match status" value="1"/>
</dbReference>
<dbReference type="InterPro" id="IPR004358">
    <property type="entry name" value="Sig_transdc_His_kin-like_C"/>
</dbReference>
<dbReference type="InterPro" id="IPR005467">
    <property type="entry name" value="His_kinase_dom"/>
</dbReference>
<dbReference type="PROSITE" id="PS50109">
    <property type="entry name" value="HIS_KIN"/>
    <property type="match status" value="1"/>
</dbReference>
<dbReference type="InterPro" id="IPR003661">
    <property type="entry name" value="HisK_dim/P_dom"/>
</dbReference>
<evidence type="ECO:0000256" key="4">
    <source>
        <dbReference type="SAM" id="Coils"/>
    </source>
</evidence>
<proteinExistence type="predicted"/>
<dbReference type="InterPro" id="IPR003594">
    <property type="entry name" value="HATPase_dom"/>
</dbReference>
<organism evidence="6 7">
    <name type="scientific">Flagellimonas halotolerans</name>
    <dbReference type="NCBI Taxonomy" id="3112164"/>
    <lineage>
        <taxon>Bacteria</taxon>
        <taxon>Pseudomonadati</taxon>
        <taxon>Bacteroidota</taxon>
        <taxon>Flavobacteriia</taxon>
        <taxon>Flavobacteriales</taxon>
        <taxon>Flavobacteriaceae</taxon>
        <taxon>Flagellimonas</taxon>
    </lineage>
</organism>
<comment type="caution">
    <text evidence="6">The sequence shown here is derived from an EMBL/GenBank/DDBJ whole genome shotgun (WGS) entry which is preliminary data.</text>
</comment>
<evidence type="ECO:0000256" key="2">
    <source>
        <dbReference type="ARBA" id="ARBA00012438"/>
    </source>
</evidence>
<gene>
    <name evidence="6" type="ORF">VOP03_16480</name>
</gene>
<dbReference type="Pfam" id="PF02518">
    <property type="entry name" value="HATPase_c"/>
    <property type="match status" value="1"/>
</dbReference>
<evidence type="ECO:0000259" key="5">
    <source>
        <dbReference type="PROSITE" id="PS50109"/>
    </source>
</evidence>
<dbReference type="PRINTS" id="PR00344">
    <property type="entry name" value="BCTRLSENSOR"/>
</dbReference>
<comment type="catalytic activity">
    <reaction evidence="1">
        <text>ATP + protein L-histidine = ADP + protein N-phospho-L-histidine.</text>
        <dbReference type="EC" id="2.7.13.3"/>
    </reaction>
</comment>
<keyword evidence="7" id="KW-1185">Reference proteome</keyword>
<dbReference type="EC" id="2.7.13.3" evidence="2"/>
<dbReference type="EMBL" id="JAYMGW010000027">
    <property type="protein sequence ID" value="MEC4266950.1"/>
    <property type="molecule type" value="Genomic_DNA"/>
</dbReference>
<sequence length="392" mass="44535">MDEFERKKAEYERIKKLNEFDLDYRNLQNEFEGLVQLAANIADTELSLINLIDNYSQWTVTSNSSEFMQIDREESVCQYTVRAGQLMEIPRLDEDERFSDKPFVKGSEGLKYYLGIPLKTQTGENIGALCVVDYKEKKIPPEKKKLLRLVADEVVRRLEYKMKLDVLQEQLDKAIVQRNQMAHDVRGPVGGILGLAVSAENETLDHGEFGMYMEMIKGSASKLMDFTDDILDKQKAQQKENYFNLLELERHLHDLYVLPALNKHINLEFISNESKNHYKFSRRKLLPIVGNLIANSIKFTAPKGEIKVRLDIIQKLLLQIAVEDNGKGISKDKLQKLTKSDLGEDKGTSGEKGYGFGIRLVTDMVGSIGGRLDIASQEDKGTTATVEIPIVP</sequence>
<dbReference type="InterPro" id="IPR036097">
    <property type="entry name" value="HisK_dim/P_sf"/>
</dbReference>
<dbReference type="InterPro" id="IPR036890">
    <property type="entry name" value="HATPase_C_sf"/>
</dbReference>
<dbReference type="SUPFAM" id="SSF47384">
    <property type="entry name" value="Homodimeric domain of signal transducing histidine kinase"/>
    <property type="match status" value="1"/>
</dbReference>
<name>A0ABU6IUY7_9FLAO</name>
<keyword evidence="3" id="KW-0597">Phosphoprotein</keyword>
<dbReference type="RefSeq" id="WP_326280371.1">
    <property type="nucleotide sequence ID" value="NZ_JAYKYV010000027.1"/>
</dbReference>
<dbReference type="InterPro" id="IPR029016">
    <property type="entry name" value="GAF-like_dom_sf"/>
</dbReference>
<evidence type="ECO:0000256" key="1">
    <source>
        <dbReference type="ARBA" id="ARBA00000085"/>
    </source>
</evidence>
<keyword evidence="6" id="KW-0808">Transferase</keyword>